<proteinExistence type="predicted"/>
<keyword evidence="3" id="KW-1185">Reference proteome</keyword>
<dbReference type="PROSITE" id="PS51819">
    <property type="entry name" value="VOC"/>
    <property type="match status" value="1"/>
</dbReference>
<organism evidence="2 3">
    <name type="scientific">Exobacillus caeni</name>
    <dbReference type="NCBI Taxonomy" id="2574798"/>
    <lineage>
        <taxon>Bacteria</taxon>
        <taxon>Bacillati</taxon>
        <taxon>Bacillota</taxon>
        <taxon>Bacilli</taxon>
        <taxon>Bacillales</taxon>
        <taxon>Guptibacillaceae</taxon>
        <taxon>Exobacillus</taxon>
    </lineage>
</organism>
<evidence type="ECO:0000259" key="1">
    <source>
        <dbReference type="PROSITE" id="PS51819"/>
    </source>
</evidence>
<name>A0A5R9F0S7_9BACL</name>
<dbReference type="OrthoDB" id="9796521at2"/>
<accession>A0A5R9F0S7</accession>
<dbReference type="AlphaFoldDB" id="A0A5R9F0S7"/>
<gene>
    <name evidence="2" type="ORF">FCL54_17675</name>
</gene>
<feature type="domain" description="VOC" evidence="1">
    <location>
        <begin position="1"/>
        <end position="125"/>
    </location>
</feature>
<dbReference type="Proteomes" id="UP000308230">
    <property type="component" value="Unassembled WGS sequence"/>
</dbReference>
<dbReference type="RefSeq" id="WP_138128242.1">
    <property type="nucleotide sequence ID" value="NZ_SWLG01000014.1"/>
</dbReference>
<sequence length="127" mass="14506">MFLSAFPSLYTTDINRSLRFYRDLLEFEETFRFPDKGEPEHVELRLGDSMIALVTYAVAKEASVSAPTPGHPFELTIWTEDTNQAINRLRRAAVPVILEPKDHVAGIRRAYVSDPDDNWLAIVSRNK</sequence>
<dbReference type="SUPFAM" id="SSF54593">
    <property type="entry name" value="Glyoxalase/Bleomycin resistance protein/Dihydroxybiphenyl dioxygenase"/>
    <property type="match status" value="1"/>
</dbReference>
<dbReference type="Gene3D" id="3.10.180.10">
    <property type="entry name" value="2,3-Dihydroxybiphenyl 1,2-Dioxygenase, domain 1"/>
    <property type="match status" value="1"/>
</dbReference>
<dbReference type="EMBL" id="SWLG01000014">
    <property type="protein sequence ID" value="TLS36020.1"/>
    <property type="molecule type" value="Genomic_DNA"/>
</dbReference>
<reference evidence="2 3" key="1">
    <citation type="submission" date="2019-04" db="EMBL/GenBank/DDBJ databases">
        <title>Bacillus caeni sp. nov., a bacterium isolated from mangrove sediment.</title>
        <authorList>
            <person name="Huang H."/>
            <person name="Mo K."/>
            <person name="Hu Y."/>
        </authorList>
    </citation>
    <scope>NUCLEOTIDE SEQUENCE [LARGE SCALE GENOMIC DNA]</scope>
    <source>
        <strain evidence="2 3">HB172195</strain>
    </source>
</reference>
<evidence type="ECO:0000313" key="2">
    <source>
        <dbReference type="EMBL" id="TLS36020.1"/>
    </source>
</evidence>
<evidence type="ECO:0000313" key="3">
    <source>
        <dbReference type="Proteomes" id="UP000308230"/>
    </source>
</evidence>
<comment type="caution">
    <text evidence="2">The sequence shown here is derived from an EMBL/GenBank/DDBJ whole genome shotgun (WGS) entry which is preliminary data.</text>
</comment>
<protein>
    <recommendedName>
        <fullName evidence="1">VOC domain-containing protein</fullName>
    </recommendedName>
</protein>
<dbReference type="Pfam" id="PF00903">
    <property type="entry name" value="Glyoxalase"/>
    <property type="match status" value="1"/>
</dbReference>
<dbReference type="InterPro" id="IPR029068">
    <property type="entry name" value="Glyas_Bleomycin-R_OHBP_Dase"/>
</dbReference>
<dbReference type="InterPro" id="IPR037523">
    <property type="entry name" value="VOC_core"/>
</dbReference>
<dbReference type="InterPro" id="IPR004360">
    <property type="entry name" value="Glyas_Fos-R_dOase_dom"/>
</dbReference>